<evidence type="ECO:0000259" key="1">
    <source>
        <dbReference type="Pfam" id="PF20499"/>
    </source>
</evidence>
<feature type="domain" description="DUF6729" evidence="1">
    <location>
        <begin position="39"/>
        <end position="243"/>
    </location>
</feature>
<dbReference type="RefSeq" id="XP_007329736.1">
    <property type="nucleotide sequence ID" value="XM_007329674.1"/>
</dbReference>
<evidence type="ECO:0000313" key="3">
    <source>
        <dbReference type="Proteomes" id="UP000008493"/>
    </source>
</evidence>
<gene>
    <name evidence="2" type="ORF">AGABI1DRAFT_73818</name>
</gene>
<dbReference type="OrthoDB" id="3038406at2759"/>
<accession>K5X7U8</accession>
<dbReference type="KEGG" id="abp:AGABI1DRAFT73818"/>
<dbReference type="HOGENOM" id="CLU_019100_0_0_1"/>
<dbReference type="Pfam" id="PF20499">
    <property type="entry name" value="DUF6729"/>
    <property type="match status" value="1"/>
</dbReference>
<name>K5X7U8_AGABU</name>
<dbReference type="InParanoid" id="K5X7U8"/>
<keyword evidence="3" id="KW-1185">Reference proteome</keyword>
<sequence length="352" mass="41291">MRTRLQQPQWLINEFEQLVKDSKQRDSKGLPPLYQQGLFWFPTRAPFFILRKNSHVHPHDLYTPHFFLWDPICFNDISCPNCRRPLTRQQHIPAPRRVVGMNSAFWMIGYRYRCHRCPMASGRSITFRSRNSQIMKELPTQLVAEFPACLSHRSAISKDLFEFMRSCFQNGIGSKQFADMLWVQHLLAYSNLKLQYLLHVESCRESMDRWSGQKFSNFKPFEDTSPTGCHGYTPSSEWLRDMYDDFLETHQHEINQHMSMLSGDICAIDHSHKVTKHIARVNGEQVFTGLLTVTNSLSEIRICNFVATKSHSQFVDTLTRMRESLTLYGHNQPTIFYTDNMNDKQLLVMIVE</sequence>
<dbReference type="InterPro" id="IPR046616">
    <property type="entry name" value="DUF6729"/>
</dbReference>
<dbReference type="OMA" id="WLINEFE"/>
<reference evidence="3" key="1">
    <citation type="journal article" date="2012" name="Proc. Natl. Acad. Sci. U.S.A.">
        <title>Genome sequence of the button mushroom Agaricus bisporus reveals mechanisms governing adaptation to a humic-rich ecological niche.</title>
        <authorList>
            <person name="Morin E."/>
            <person name="Kohler A."/>
            <person name="Baker A.R."/>
            <person name="Foulongne-Oriol M."/>
            <person name="Lombard V."/>
            <person name="Nagy L.G."/>
            <person name="Ohm R.A."/>
            <person name="Patyshakuliyeva A."/>
            <person name="Brun A."/>
            <person name="Aerts A.L."/>
            <person name="Bailey A.M."/>
            <person name="Billette C."/>
            <person name="Coutinho P.M."/>
            <person name="Deakin G."/>
            <person name="Doddapaneni H."/>
            <person name="Floudas D."/>
            <person name="Grimwood J."/>
            <person name="Hilden K."/>
            <person name="Kuees U."/>
            <person name="LaButti K.M."/>
            <person name="Lapidus A."/>
            <person name="Lindquist E.A."/>
            <person name="Lucas S.M."/>
            <person name="Murat C."/>
            <person name="Riley R.W."/>
            <person name="Salamov A.A."/>
            <person name="Schmutz J."/>
            <person name="Subramanian V."/>
            <person name="Woesten H.A.B."/>
            <person name="Xu J."/>
            <person name="Eastwood D.C."/>
            <person name="Foster G.D."/>
            <person name="Sonnenberg A.S."/>
            <person name="Cullen D."/>
            <person name="de Vries R.P."/>
            <person name="Lundell T."/>
            <person name="Hibbett D.S."/>
            <person name="Henrissat B."/>
            <person name="Burton K.S."/>
            <person name="Kerrigan R.W."/>
            <person name="Challen M.P."/>
            <person name="Grigoriev I.V."/>
            <person name="Martin F."/>
        </authorList>
    </citation>
    <scope>NUCLEOTIDE SEQUENCE [LARGE SCALE GENOMIC DNA]</scope>
    <source>
        <strain evidence="3">JB137-S8 / ATCC MYA-4627 / FGSC 10392</strain>
    </source>
</reference>
<protein>
    <recommendedName>
        <fullName evidence="1">DUF6729 domain-containing protein</fullName>
    </recommendedName>
</protein>
<dbReference type="EMBL" id="JH971390">
    <property type="protein sequence ID" value="EKM79052.1"/>
    <property type="molecule type" value="Genomic_DNA"/>
</dbReference>
<proteinExistence type="predicted"/>
<evidence type="ECO:0000313" key="2">
    <source>
        <dbReference type="EMBL" id="EKM79052.1"/>
    </source>
</evidence>
<dbReference type="Proteomes" id="UP000008493">
    <property type="component" value="Unassembled WGS sequence"/>
</dbReference>
<dbReference type="AlphaFoldDB" id="K5X7U8"/>
<dbReference type="GeneID" id="18831133"/>
<organism evidence="2 3">
    <name type="scientific">Agaricus bisporus var. burnettii (strain JB137-S8 / ATCC MYA-4627 / FGSC 10392)</name>
    <name type="common">White button mushroom</name>
    <dbReference type="NCBI Taxonomy" id="597362"/>
    <lineage>
        <taxon>Eukaryota</taxon>
        <taxon>Fungi</taxon>
        <taxon>Dikarya</taxon>
        <taxon>Basidiomycota</taxon>
        <taxon>Agaricomycotina</taxon>
        <taxon>Agaricomycetes</taxon>
        <taxon>Agaricomycetidae</taxon>
        <taxon>Agaricales</taxon>
        <taxon>Agaricineae</taxon>
        <taxon>Agaricaceae</taxon>
        <taxon>Agaricus</taxon>
    </lineage>
</organism>